<dbReference type="GeneID" id="7832575"/>
<dbReference type="EMBL" id="GG662852">
    <property type="protein sequence ID" value="EAR87613.2"/>
    <property type="molecule type" value="Genomic_DNA"/>
</dbReference>
<keyword evidence="1" id="KW-0472">Membrane</keyword>
<keyword evidence="2" id="KW-1185">Reference proteome</keyword>
<evidence type="ECO:0000313" key="2">
    <source>
        <dbReference type="Proteomes" id="UP000009168"/>
    </source>
</evidence>
<evidence type="ECO:0000313" key="1">
    <source>
        <dbReference type="EMBL" id="EAR87613.2"/>
    </source>
</evidence>
<dbReference type="AlphaFoldDB" id="Q22QQ9"/>
<reference evidence="2" key="1">
    <citation type="journal article" date="2006" name="PLoS Biol.">
        <title>Macronuclear genome sequence of the ciliate Tetrahymena thermophila, a model eukaryote.</title>
        <authorList>
            <person name="Eisen J.A."/>
            <person name="Coyne R.S."/>
            <person name="Wu M."/>
            <person name="Wu D."/>
            <person name="Thiagarajan M."/>
            <person name="Wortman J.R."/>
            <person name="Badger J.H."/>
            <person name="Ren Q."/>
            <person name="Amedeo P."/>
            <person name="Jones K.M."/>
            <person name="Tallon L.J."/>
            <person name="Delcher A.L."/>
            <person name="Salzberg S.L."/>
            <person name="Silva J.C."/>
            <person name="Haas B.J."/>
            <person name="Majoros W.H."/>
            <person name="Farzad M."/>
            <person name="Carlton J.M."/>
            <person name="Smith R.K. Jr."/>
            <person name="Garg J."/>
            <person name="Pearlman R.E."/>
            <person name="Karrer K.M."/>
            <person name="Sun L."/>
            <person name="Manning G."/>
            <person name="Elde N.C."/>
            <person name="Turkewitz A.P."/>
            <person name="Asai D.J."/>
            <person name="Wilkes D.E."/>
            <person name="Wang Y."/>
            <person name="Cai H."/>
            <person name="Collins K."/>
            <person name="Stewart B.A."/>
            <person name="Lee S.R."/>
            <person name="Wilamowska K."/>
            <person name="Weinberg Z."/>
            <person name="Ruzzo W.L."/>
            <person name="Wloga D."/>
            <person name="Gaertig J."/>
            <person name="Frankel J."/>
            <person name="Tsao C.-C."/>
            <person name="Gorovsky M.A."/>
            <person name="Keeling P.J."/>
            <person name="Waller R.F."/>
            <person name="Patron N.J."/>
            <person name="Cherry J.M."/>
            <person name="Stover N.A."/>
            <person name="Krieger C.J."/>
            <person name="del Toro C."/>
            <person name="Ryder H.F."/>
            <person name="Williamson S.C."/>
            <person name="Barbeau R.A."/>
            <person name="Hamilton E.P."/>
            <person name="Orias E."/>
        </authorList>
    </citation>
    <scope>NUCLEOTIDE SEQUENCE [LARGE SCALE GENOMIC DNA]</scope>
    <source>
        <strain evidence="2">SB210</strain>
    </source>
</reference>
<dbReference type="KEGG" id="tet:TTHERM_01270180"/>
<name>Q22QQ9_TETTS</name>
<organism evidence="1 2">
    <name type="scientific">Tetrahymena thermophila (strain SB210)</name>
    <dbReference type="NCBI Taxonomy" id="312017"/>
    <lineage>
        <taxon>Eukaryota</taxon>
        <taxon>Sar</taxon>
        <taxon>Alveolata</taxon>
        <taxon>Ciliophora</taxon>
        <taxon>Intramacronucleata</taxon>
        <taxon>Oligohymenophorea</taxon>
        <taxon>Hymenostomatida</taxon>
        <taxon>Tetrahymenina</taxon>
        <taxon>Tetrahymenidae</taxon>
        <taxon>Tetrahymena</taxon>
    </lineage>
</organism>
<sequence length="674" mass="79069">MSNQKFFSTFYQKQEKLNNNNNNNKHAQIESSSIAFISLLENSFGVIKKANQTFLNSLGFTPQMIGQSILQVLPSNILEKKLYSKVIQQIAQDLISNKNNIIEIPLFVIRNNQGFSQPFQVKLQSQSVNSEDFGLAIQANFIHDDQIYNVLDYQDPSIIKIMSKQFKEEFIIENFGEQNLNVIRMDSFVPIINDLVKLTELQQIKKIETIMIKPLTKTEALMKPNLRDQNFLNSLIDSQMYLITVSFQVINTKLAQFVNMVIESYSQVNSMNNKINCINLYQKQIKDITGIELKFDQNYKNNLKQEVSQITFDQLDLPQDDNKNYIKFKLQNERNESTTYIQQYQNSTINNISRLIEYNDFNELSKCQTKVSFIDVQPESIDKDKQTNQQNLLFQNFNLEQRQYCNSQAKTENQINFCYNDKKEFSQSDQRVDFIQKLNSFNEFNTNEINLFNDKKVENSNNNLLINFFSSGNTLDYDGNINKIYFENQNIIKQDFINQNQNACSNKINKQSGQIKSKQSVDNQQLQLKNETKLAKKPKKMFFSFIDNYKQINQEIQSVTSSTKSVQNKYINWIYMVNVQFSYALSERNIILLNRYQMLSTPTSQNEAFIEILSEQNNSRISLSKQYLRLLYNNTNPNIEIIQFFNAVFYDDVDLWNILFCLRKRFNGNNQTIK</sequence>
<dbReference type="RefSeq" id="XP_001007858.2">
    <property type="nucleotide sequence ID" value="XM_001007858.2"/>
</dbReference>
<dbReference type="HOGENOM" id="CLU_283945_0_0_1"/>
<keyword evidence="1" id="KW-0812">Transmembrane</keyword>
<accession>Q22QQ9</accession>
<proteinExistence type="predicted"/>
<protein>
    <submittedName>
        <fullName evidence="1">Transmembrane protein, putative</fullName>
    </submittedName>
</protein>
<gene>
    <name evidence="1" type="ORF">TTHERM_01270180</name>
</gene>
<dbReference type="InParanoid" id="Q22QQ9"/>
<dbReference type="Proteomes" id="UP000009168">
    <property type="component" value="Unassembled WGS sequence"/>
</dbReference>